<gene>
    <name evidence="2" type="ORF">CRENBAI_013118</name>
</gene>
<protein>
    <submittedName>
        <fullName evidence="2">Uncharacterized protein</fullName>
    </submittedName>
</protein>
<keyword evidence="3" id="KW-1185">Reference proteome</keyword>
<dbReference type="AlphaFoldDB" id="A0AAV9QY03"/>
<dbReference type="Proteomes" id="UP001311232">
    <property type="component" value="Unassembled WGS sequence"/>
</dbReference>
<evidence type="ECO:0000313" key="2">
    <source>
        <dbReference type="EMBL" id="KAK5600670.1"/>
    </source>
</evidence>
<feature type="region of interest" description="Disordered" evidence="1">
    <location>
        <begin position="321"/>
        <end position="449"/>
    </location>
</feature>
<accession>A0AAV9QY03</accession>
<dbReference type="EMBL" id="JAHHUM010002846">
    <property type="protein sequence ID" value="KAK5600670.1"/>
    <property type="molecule type" value="Genomic_DNA"/>
</dbReference>
<name>A0AAV9QY03_9TELE</name>
<feature type="compositionally biased region" description="Low complexity" evidence="1">
    <location>
        <begin position="414"/>
        <end position="428"/>
    </location>
</feature>
<reference evidence="2 3" key="1">
    <citation type="submission" date="2021-06" db="EMBL/GenBank/DDBJ databases">
        <authorList>
            <person name="Palmer J.M."/>
        </authorList>
    </citation>
    <scope>NUCLEOTIDE SEQUENCE [LARGE SCALE GENOMIC DNA]</scope>
    <source>
        <strain evidence="2 3">MEX-2019</strain>
        <tissue evidence="2">Muscle</tissue>
    </source>
</reference>
<feature type="compositionally biased region" description="Polar residues" evidence="1">
    <location>
        <begin position="84"/>
        <end position="101"/>
    </location>
</feature>
<proteinExistence type="predicted"/>
<feature type="compositionally biased region" description="Basic and acidic residues" evidence="1">
    <location>
        <begin position="329"/>
        <end position="340"/>
    </location>
</feature>
<feature type="region of interest" description="Disordered" evidence="1">
    <location>
        <begin position="55"/>
        <end position="124"/>
    </location>
</feature>
<comment type="caution">
    <text evidence="2">The sequence shown here is derived from an EMBL/GenBank/DDBJ whole genome shotgun (WGS) entry which is preliminary data.</text>
</comment>
<sequence>MAAAGMSGAVFSLSADMSAAASNPASATALCPRLAAAPPMSLEEEDYETAVRQFYCRPPSPKPSHQSAAAEQSKPDLQKGAAAQLTSGLQGAGSEQPTSGLHSAAPLHPTSGLQSAAAVQPTSERRHRAAQVCLNLLHTLQRRRKRDASAQVIGGPGDALAQVIGGPGYCSAQAIGGPGDASAQVIGVPAMPRLLPTPLRVSATPQLLRKPLRVDVTPQLLLLACRPSRGSVRNWSSSWFLNPVMKGLRTNLLEPVPEGFEKEMLVLTVASEGPPDSASASEVWPFHVPEKPVGGLPPRPGSEHLLGFFWGVLMELKPDFKSAGATPDSKPDSKPPEFHRVSRGPSTLHGWPPDLPHRGSSILLGRPPDRGSSTLLGRCPDRLLFRRRPPDRGSSTLLGRPPDQPAGSCCLRQPPRSLRLLASKSLSSPPSPAGTVPTPLKGDLSLKNF</sequence>
<organism evidence="2 3">
    <name type="scientific">Crenichthys baileyi</name>
    <name type="common">White River springfish</name>
    <dbReference type="NCBI Taxonomy" id="28760"/>
    <lineage>
        <taxon>Eukaryota</taxon>
        <taxon>Metazoa</taxon>
        <taxon>Chordata</taxon>
        <taxon>Craniata</taxon>
        <taxon>Vertebrata</taxon>
        <taxon>Euteleostomi</taxon>
        <taxon>Actinopterygii</taxon>
        <taxon>Neopterygii</taxon>
        <taxon>Teleostei</taxon>
        <taxon>Neoteleostei</taxon>
        <taxon>Acanthomorphata</taxon>
        <taxon>Ovalentaria</taxon>
        <taxon>Atherinomorphae</taxon>
        <taxon>Cyprinodontiformes</taxon>
        <taxon>Goodeidae</taxon>
        <taxon>Crenichthys</taxon>
    </lineage>
</organism>
<evidence type="ECO:0000313" key="3">
    <source>
        <dbReference type="Proteomes" id="UP001311232"/>
    </source>
</evidence>
<evidence type="ECO:0000256" key="1">
    <source>
        <dbReference type="SAM" id="MobiDB-lite"/>
    </source>
</evidence>
<feature type="compositionally biased region" description="Basic and acidic residues" evidence="1">
    <location>
        <begin position="379"/>
        <end position="391"/>
    </location>
</feature>